<keyword evidence="2" id="KW-1185">Reference proteome</keyword>
<proteinExistence type="predicted"/>
<sequence>MKGGFSRVLYVSGFPAAVRHGELTTKFEEFGRIVGTKMPVANGPNEFPYAFIEFEASMNATTARGNMHHSLIRGERIEVHFDSKIPPHLRPRFDDDASANGASPISPGAPPHMARSGSDEGRQYANDGYKSHPPTDKPDFVADKKPNARFGQRSVPRGYRADEGNGSYQGERRWNGPPGAHADRRPPGGPTRARPYSSNHGPPRPYDRNNGTPYARGGYRERGFRGRMHQGGDSKGHGGHVNIRGSYIEYEASNGHGEYSDRRTPPPSQHVAGRNGNDYAERTREGGDDWQSGDDDRRVDQSRHYSTSPSQRQTRSISPGHNDDAMDHQGGEWAQSPHPEDIKFTAPSLASPRGAKQGSASGSYYDEEFSIAPEVQPRTYSP</sequence>
<organism evidence="1 2">
    <name type="scientific">Coemansia aciculifera</name>
    <dbReference type="NCBI Taxonomy" id="417176"/>
    <lineage>
        <taxon>Eukaryota</taxon>
        <taxon>Fungi</taxon>
        <taxon>Fungi incertae sedis</taxon>
        <taxon>Zoopagomycota</taxon>
        <taxon>Kickxellomycotina</taxon>
        <taxon>Kickxellomycetes</taxon>
        <taxon>Kickxellales</taxon>
        <taxon>Kickxellaceae</taxon>
        <taxon>Coemansia</taxon>
    </lineage>
</organism>
<comment type="caution">
    <text evidence="1">The sequence shown here is derived from an EMBL/GenBank/DDBJ whole genome shotgun (WGS) entry which is preliminary data.</text>
</comment>
<evidence type="ECO:0000313" key="1">
    <source>
        <dbReference type="EMBL" id="KAJ2900667.1"/>
    </source>
</evidence>
<evidence type="ECO:0000313" key="2">
    <source>
        <dbReference type="Proteomes" id="UP001139981"/>
    </source>
</evidence>
<dbReference type="Proteomes" id="UP001139981">
    <property type="component" value="Unassembled WGS sequence"/>
</dbReference>
<accession>A0ACC1M8X0</accession>
<gene>
    <name evidence="1" type="ORF">IWW38_000340</name>
</gene>
<name>A0ACC1M8X0_9FUNG</name>
<reference evidence="1" key="1">
    <citation type="submission" date="2022-07" db="EMBL/GenBank/DDBJ databases">
        <title>Phylogenomic reconstructions and comparative analyses of Kickxellomycotina fungi.</title>
        <authorList>
            <person name="Reynolds N.K."/>
            <person name="Stajich J.E."/>
            <person name="Barry K."/>
            <person name="Grigoriev I.V."/>
            <person name="Crous P."/>
            <person name="Smith M.E."/>
        </authorList>
    </citation>
    <scope>NUCLEOTIDE SEQUENCE</scope>
    <source>
        <strain evidence="1">CBS 190363</strain>
    </source>
</reference>
<protein>
    <submittedName>
        <fullName evidence="1">Uncharacterized protein</fullName>
    </submittedName>
</protein>
<dbReference type="EMBL" id="JANBVB010000003">
    <property type="protein sequence ID" value="KAJ2900667.1"/>
    <property type="molecule type" value="Genomic_DNA"/>
</dbReference>